<comment type="function">
    <text evidence="6">Bidirectionally degrades single-stranded DNA into large acid-insoluble oligonucleotides, which are then degraded further into small acid-soluble oligonucleotides.</text>
</comment>
<dbReference type="EMBL" id="MCHY01000006">
    <property type="protein sequence ID" value="RKD25585.1"/>
    <property type="molecule type" value="Genomic_DNA"/>
</dbReference>
<evidence type="ECO:0000256" key="6">
    <source>
        <dbReference type="HAMAP-Rule" id="MF_00337"/>
    </source>
</evidence>
<comment type="subunit">
    <text evidence="6">Heterooligomer composed of large and small subunits.</text>
</comment>
<protein>
    <recommendedName>
        <fullName evidence="6">Exodeoxyribonuclease 7 small subunit</fullName>
        <ecNumber evidence="6">3.1.11.6</ecNumber>
    </recommendedName>
    <alternativeName>
        <fullName evidence="6">Exodeoxyribonuclease VII small subunit</fullName>
        <shortName evidence="6">Exonuclease VII small subunit</shortName>
    </alternativeName>
</protein>
<comment type="catalytic activity">
    <reaction evidence="6">
        <text>Exonucleolytic cleavage in either 5'- to 3'- or 3'- to 5'-direction to yield nucleoside 5'-phosphates.</text>
        <dbReference type="EC" id="3.1.11.6"/>
    </reaction>
</comment>
<dbReference type="Proteomes" id="UP000284219">
    <property type="component" value="Unassembled WGS sequence"/>
</dbReference>
<keyword evidence="3 6" id="KW-0540">Nuclease</keyword>
<dbReference type="GO" id="GO:0009318">
    <property type="term" value="C:exodeoxyribonuclease VII complex"/>
    <property type="evidence" value="ECO:0007669"/>
    <property type="project" value="UniProtKB-UniRule"/>
</dbReference>
<dbReference type="PANTHER" id="PTHR34137:SF1">
    <property type="entry name" value="EXODEOXYRIBONUCLEASE 7 SMALL SUBUNIT"/>
    <property type="match status" value="1"/>
</dbReference>
<comment type="similarity">
    <text evidence="1 6">Belongs to the XseB family.</text>
</comment>
<dbReference type="OrthoDB" id="9798666at2"/>
<evidence type="ECO:0000256" key="3">
    <source>
        <dbReference type="ARBA" id="ARBA00022722"/>
    </source>
</evidence>
<evidence type="ECO:0000256" key="5">
    <source>
        <dbReference type="ARBA" id="ARBA00022839"/>
    </source>
</evidence>
<dbReference type="Gene3D" id="1.10.287.1040">
    <property type="entry name" value="Exonuclease VII, small subunit"/>
    <property type="match status" value="1"/>
</dbReference>
<evidence type="ECO:0000256" key="1">
    <source>
        <dbReference type="ARBA" id="ARBA00009998"/>
    </source>
</evidence>
<keyword evidence="2 6" id="KW-0963">Cytoplasm</keyword>
<dbReference type="Pfam" id="PF02609">
    <property type="entry name" value="Exonuc_VII_S"/>
    <property type="match status" value="1"/>
</dbReference>
<evidence type="ECO:0000256" key="2">
    <source>
        <dbReference type="ARBA" id="ARBA00022490"/>
    </source>
</evidence>
<dbReference type="GO" id="GO:0008855">
    <property type="term" value="F:exodeoxyribonuclease VII activity"/>
    <property type="evidence" value="ECO:0007669"/>
    <property type="project" value="UniProtKB-UniRule"/>
</dbReference>
<dbReference type="RefSeq" id="WP_120188254.1">
    <property type="nucleotide sequence ID" value="NZ_MCHY01000006.1"/>
</dbReference>
<sequence>MEKSDLLALTFEEAIKRLEDVVDTLESGEVPLEKAIDLFQDGMLLSQVCNQKLEIVEQKIETLLEGNDGLEVKSIELEEER</sequence>
<dbReference type="PANTHER" id="PTHR34137">
    <property type="entry name" value="EXODEOXYRIBONUCLEASE 7 SMALL SUBUNIT"/>
    <property type="match status" value="1"/>
</dbReference>
<organism evidence="7 8">
    <name type="scientific">Ammoniphilus oxalaticus</name>
    <dbReference type="NCBI Taxonomy" id="66863"/>
    <lineage>
        <taxon>Bacteria</taxon>
        <taxon>Bacillati</taxon>
        <taxon>Bacillota</taxon>
        <taxon>Bacilli</taxon>
        <taxon>Bacillales</taxon>
        <taxon>Paenibacillaceae</taxon>
        <taxon>Aneurinibacillus group</taxon>
        <taxon>Ammoniphilus</taxon>
    </lineage>
</organism>
<reference evidence="7 8" key="1">
    <citation type="submission" date="2016-08" db="EMBL/GenBank/DDBJ databases">
        <title>Novel Firmicute Genomes.</title>
        <authorList>
            <person name="Poppleton D.I."/>
            <person name="Gribaldo S."/>
        </authorList>
    </citation>
    <scope>NUCLEOTIDE SEQUENCE [LARGE SCALE GENOMIC DNA]</scope>
    <source>
        <strain evidence="7 8">RAOx-1</strain>
    </source>
</reference>
<dbReference type="AlphaFoldDB" id="A0A419SMT3"/>
<dbReference type="InterPro" id="IPR037004">
    <property type="entry name" value="Exonuc_VII_ssu_sf"/>
</dbReference>
<comment type="caution">
    <text evidence="7">The sequence shown here is derived from an EMBL/GenBank/DDBJ whole genome shotgun (WGS) entry which is preliminary data.</text>
</comment>
<dbReference type="GO" id="GO:0005829">
    <property type="term" value="C:cytosol"/>
    <property type="evidence" value="ECO:0007669"/>
    <property type="project" value="TreeGrafter"/>
</dbReference>
<dbReference type="NCBIfam" id="TIGR01280">
    <property type="entry name" value="xseB"/>
    <property type="match status" value="1"/>
</dbReference>
<accession>A0A419SMT3</accession>
<dbReference type="InterPro" id="IPR003761">
    <property type="entry name" value="Exonuc_VII_S"/>
</dbReference>
<evidence type="ECO:0000313" key="7">
    <source>
        <dbReference type="EMBL" id="RKD25585.1"/>
    </source>
</evidence>
<keyword evidence="8" id="KW-1185">Reference proteome</keyword>
<proteinExistence type="inferred from homology"/>
<gene>
    <name evidence="6" type="primary">xseB</name>
    <name evidence="7" type="ORF">BEP19_01170</name>
</gene>
<evidence type="ECO:0000256" key="4">
    <source>
        <dbReference type="ARBA" id="ARBA00022801"/>
    </source>
</evidence>
<dbReference type="SUPFAM" id="SSF116842">
    <property type="entry name" value="XseB-like"/>
    <property type="match status" value="1"/>
</dbReference>
<comment type="subcellular location">
    <subcellularLocation>
        <location evidence="6">Cytoplasm</location>
    </subcellularLocation>
</comment>
<keyword evidence="5 6" id="KW-0269">Exonuclease</keyword>
<dbReference type="EC" id="3.1.11.6" evidence="6"/>
<dbReference type="GO" id="GO:0006308">
    <property type="term" value="P:DNA catabolic process"/>
    <property type="evidence" value="ECO:0007669"/>
    <property type="project" value="UniProtKB-UniRule"/>
</dbReference>
<name>A0A419SMT3_9BACL</name>
<evidence type="ECO:0000313" key="8">
    <source>
        <dbReference type="Proteomes" id="UP000284219"/>
    </source>
</evidence>
<keyword evidence="4 6" id="KW-0378">Hydrolase</keyword>
<dbReference type="HAMAP" id="MF_00337">
    <property type="entry name" value="Exonuc_7_S"/>
    <property type="match status" value="1"/>
</dbReference>